<name>A0A420EPU1_9SPHN</name>
<keyword evidence="5" id="KW-0804">Transcription</keyword>
<evidence type="ECO:0000313" key="9">
    <source>
        <dbReference type="Proteomes" id="UP000284395"/>
    </source>
</evidence>
<dbReference type="SUPFAM" id="SSF88659">
    <property type="entry name" value="Sigma3 and sigma4 domains of RNA polymerase sigma factors"/>
    <property type="match status" value="1"/>
</dbReference>
<comment type="similarity">
    <text evidence="1">Belongs to the sigma-70 factor family. ECF subfamily.</text>
</comment>
<accession>A0A420EPU1</accession>
<dbReference type="Pfam" id="PF08281">
    <property type="entry name" value="Sigma70_r4_2"/>
    <property type="match status" value="1"/>
</dbReference>
<organism evidence="8 9">
    <name type="scientific">Altericroceibacterium spongiae</name>
    <dbReference type="NCBI Taxonomy" id="2320269"/>
    <lineage>
        <taxon>Bacteria</taxon>
        <taxon>Pseudomonadati</taxon>
        <taxon>Pseudomonadota</taxon>
        <taxon>Alphaproteobacteria</taxon>
        <taxon>Sphingomonadales</taxon>
        <taxon>Erythrobacteraceae</taxon>
        <taxon>Altericroceibacterium</taxon>
    </lineage>
</organism>
<dbReference type="Pfam" id="PF04542">
    <property type="entry name" value="Sigma70_r2"/>
    <property type="match status" value="1"/>
</dbReference>
<dbReference type="NCBIfam" id="TIGR02937">
    <property type="entry name" value="sigma70-ECF"/>
    <property type="match status" value="1"/>
</dbReference>
<protein>
    <submittedName>
        <fullName evidence="8">Sigma-70 family RNA polymerase sigma factor</fullName>
    </submittedName>
</protein>
<evidence type="ECO:0000313" key="8">
    <source>
        <dbReference type="EMBL" id="RKF22680.1"/>
    </source>
</evidence>
<keyword evidence="2" id="KW-0805">Transcription regulation</keyword>
<dbReference type="GO" id="GO:0003677">
    <property type="term" value="F:DNA binding"/>
    <property type="evidence" value="ECO:0007669"/>
    <property type="project" value="UniProtKB-KW"/>
</dbReference>
<dbReference type="PANTHER" id="PTHR43133">
    <property type="entry name" value="RNA POLYMERASE ECF-TYPE SIGMA FACTO"/>
    <property type="match status" value="1"/>
</dbReference>
<evidence type="ECO:0000256" key="2">
    <source>
        <dbReference type="ARBA" id="ARBA00023015"/>
    </source>
</evidence>
<dbReference type="Gene3D" id="1.10.1740.10">
    <property type="match status" value="1"/>
</dbReference>
<evidence type="ECO:0000259" key="7">
    <source>
        <dbReference type="Pfam" id="PF08281"/>
    </source>
</evidence>
<dbReference type="GO" id="GO:0006352">
    <property type="term" value="P:DNA-templated transcription initiation"/>
    <property type="evidence" value="ECO:0007669"/>
    <property type="project" value="InterPro"/>
</dbReference>
<keyword evidence="9" id="KW-1185">Reference proteome</keyword>
<gene>
    <name evidence="8" type="ORF">D6851_05580</name>
</gene>
<dbReference type="InterPro" id="IPR007627">
    <property type="entry name" value="RNA_pol_sigma70_r2"/>
</dbReference>
<dbReference type="PANTHER" id="PTHR43133:SF8">
    <property type="entry name" value="RNA POLYMERASE SIGMA FACTOR HI_1459-RELATED"/>
    <property type="match status" value="1"/>
</dbReference>
<dbReference type="InterPro" id="IPR036388">
    <property type="entry name" value="WH-like_DNA-bd_sf"/>
</dbReference>
<dbReference type="InterPro" id="IPR013249">
    <property type="entry name" value="RNA_pol_sigma70_r4_t2"/>
</dbReference>
<dbReference type="InterPro" id="IPR013324">
    <property type="entry name" value="RNA_pol_sigma_r3/r4-like"/>
</dbReference>
<dbReference type="GO" id="GO:0016987">
    <property type="term" value="F:sigma factor activity"/>
    <property type="evidence" value="ECO:0007669"/>
    <property type="project" value="UniProtKB-KW"/>
</dbReference>
<feature type="domain" description="RNA polymerase sigma-70 region 2" evidence="6">
    <location>
        <begin position="33"/>
        <end position="98"/>
    </location>
</feature>
<evidence type="ECO:0000259" key="6">
    <source>
        <dbReference type="Pfam" id="PF04542"/>
    </source>
</evidence>
<keyword evidence="3" id="KW-0731">Sigma factor</keyword>
<sequence length="192" mass="21186">MYCNNSLSAGSSGAFGGQTTVRVQEEDVALAVYRAQYAPLIAYAARILGDAAQAEDVVQDAWIAASRRARLVEVREFGAYLRLTVRNLAIDALRRRDRYGEIAHGGYDTAMDHVADIAPGADDRLAAQQELERFQQALAHLPERQRIAVEMHRIGNYKLREIAERLNISVAYAQDLVAKGLASCARFLAEGH</sequence>
<dbReference type="InterPro" id="IPR039425">
    <property type="entry name" value="RNA_pol_sigma-70-like"/>
</dbReference>
<keyword evidence="4" id="KW-0238">DNA-binding</keyword>
<evidence type="ECO:0000256" key="1">
    <source>
        <dbReference type="ARBA" id="ARBA00010641"/>
    </source>
</evidence>
<reference evidence="8 9" key="1">
    <citation type="submission" date="2018-09" db="EMBL/GenBank/DDBJ databases">
        <title>Altererythrobacter spongiae sp. nov., isolated from a marine sponge.</title>
        <authorList>
            <person name="Zhuang L."/>
            <person name="Luo L."/>
        </authorList>
    </citation>
    <scope>NUCLEOTIDE SEQUENCE [LARGE SCALE GENOMIC DNA]</scope>
    <source>
        <strain evidence="8 9">HN-Y73</strain>
    </source>
</reference>
<feature type="domain" description="RNA polymerase sigma factor 70 region 4 type 2" evidence="7">
    <location>
        <begin position="132"/>
        <end position="174"/>
    </location>
</feature>
<proteinExistence type="inferred from homology"/>
<dbReference type="InterPro" id="IPR014284">
    <property type="entry name" value="RNA_pol_sigma-70_dom"/>
</dbReference>
<dbReference type="SUPFAM" id="SSF88946">
    <property type="entry name" value="Sigma2 domain of RNA polymerase sigma factors"/>
    <property type="match status" value="1"/>
</dbReference>
<dbReference type="EMBL" id="RAPF01000002">
    <property type="protein sequence ID" value="RKF22680.1"/>
    <property type="molecule type" value="Genomic_DNA"/>
</dbReference>
<dbReference type="Gene3D" id="1.10.10.10">
    <property type="entry name" value="Winged helix-like DNA-binding domain superfamily/Winged helix DNA-binding domain"/>
    <property type="match status" value="1"/>
</dbReference>
<comment type="caution">
    <text evidence="8">The sequence shown here is derived from an EMBL/GenBank/DDBJ whole genome shotgun (WGS) entry which is preliminary data.</text>
</comment>
<dbReference type="InterPro" id="IPR013325">
    <property type="entry name" value="RNA_pol_sigma_r2"/>
</dbReference>
<evidence type="ECO:0000256" key="4">
    <source>
        <dbReference type="ARBA" id="ARBA00023125"/>
    </source>
</evidence>
<evidence type="ECO:0000256" key="3">
    <source>
        <dbReference type="ARBA" id="ARBA00023082"/>
    </source>
</evidence>
<dbReference type="AlphaFoldDB" id="A0A420EPU1"/>
<dbReference type="Proteomes" id="UP000284395">
    <property type="component" value="Unassembled WGS sequence"/>
</dbReference>
<evidence type="ECO:0000256" key="5">
    <source>
        <dbReference type="ARBA" id="ARBA00023163"/>
    </source>
</evidence>